<dbReference type="Gene3D" id="3.10.170.10">
    <property type="match status" value="2"/>
</dbReference>
<evidence type="ECO:0000256" key="12">
    <source>
        <dbReference type="SAM" id="SignalP"/>
    </source>
</evidence>
<dbReference type="InterPro" id="IPR046450">
    <property type="entry name" value="PA_dom_sf"/>
</dbReference>
<protein>
    <submittedName>
        <fullName evidence="16">T9SS-dependent M36 family metallopeptidase</fullName>
    </submittedName>
</protein>
<feature type="chain" id="PRO_5047240642" evidence="12">
    <location>
        <begin position="22"/>
        <end position="874"/>
    </location>
</feature>
<evidence type="ECO:0000256" key="2">
    <source>
        <dbReference type="ARBA" id="ARBA00004613"/>
    </source>
</evidence>
<dbReference type="SUPFAM" id="SSF55486">
    <property type="entry name" value="Metalloproteases ('zincins'), catalytic domain"/>
    <property type="match status" value="1"/>
</dbReference>
<comment type="similarity">
    <text evidence="3">Belongs to the peptidase M36 family.</text>
</comment>
<evidence type="ECO:0000256" key="11">
    <source>
        <dbReference type="ARBA" id="ARBA00023145"/>
    </source>
</evidence>
<evidence type="ECO:0000256" key="5">
    <source>
        <dbReference type="ARBA" id="ARBA00022670"/>
    </source>
</evidence>
<dbReference type="InterPro" id="IPR001842">
    <property type="entry name" value="Peptidase_M36"/>
</dbReference>
<keyword evidence="4" id="KW-0964">Secreted</keyword>
<reference evidence="17" key="1">
    <citation type="journal article" date="2019" name="Int. J. Syst. Evol. Microbiol.">
        <title>The Global Catalogue of Microorganisms (GCM) 10K type strain sequencing project: providing services to taxonomists for standard genome sequencing and annotation.</title>
        <authorList>
            <consortium name="The Broad Institute Genomics Platform"/>
            <consortium name="The Broad Institute Genome Sequencing Center for Infectious Disease"/>
            <person name="Wu L."/>
            <person name="Ma J."/>
        </authorList>
    </citation>
    <scope>NUCLEOTIDE SEQUENCE [LARGE SCALE GENOMIC DNA]</scope>
    <source>
        <strain evidence="17">JCM 17214</strain>
    </source>
</reference>
<keyword evidence="11" id="KW-0865">Zymogen</keyword>
<feature type="domain" description="Secretion system C-terminal sorting" evidence="15">
    <location>
        <begin position="795"/>
        <end position="872"/>
    </location>
</feature>
<keyword evidence="8" id="KW-0378">Hydrolase</keyword>
<dbReference type="Gene3D" id="1.10.390.10">
    <property type="entry name" value="Neutral Protease Domain 2"/>
    <property type="match status" value="1"/>
</dbReference>
<organism evidence="16 17">
    <name type="scientific">Hymenobacter algoricola</name>
    <dbReference type="NCBI Taxonomy" id="486267"/>
    <lineage>
        <taxon>Bacteria</taxon>
        <taxon>Pseudomonadati</taxon>
        <taxon>Bacteroidota</taxon>
        <taxon>Cytophagia</taxon>
        <taxon>Cytophagales</taxon>
        <taxon>Hymenobacteraceae</taxon>
        <taxon>Hymenobacter</taxon>
    </lineage>
</organism>
<comment type="caution">
    <text evidence="16">The sequence shown here is derived from an EMBL/GenBank/DDBJ whole genome shotgun (WGS) entry which is preliminary data.</text>
</comment>
<accession>A0ABP7MAE1</accession>
<keyword evidence="7 12" id="KW-0732">Signal</keyword>
<evidence type="ECO:0000313" key="17">
    <source>
        <dbReference type="Proteomes" id="UP001499909"/>
    </source>
</evidence>
<evidence type="ECO:0000256" key="10">
    <source>
        <dbReference type="ARBA" id="ARBA00023049"/>
    </source>
</evidence>
<dbReference type="EMBL" id="BAABDH010000003">
    <property type="protein sequence ID" value="GAA3918200.1"/>
    <property type="molecule type" value="Genomic_DNA"/>
</dbReference>
<keyword evidence="9" id="KW-0862">Zinc</keyword>
<dbReference type="Pfam" id="PF07504">
    <property type="entry name" value="FTP"/>
    <property type="match status" value="1"/>
</dbReference>
<keyword evidence="6" id="KW-0479">Metal-binding</keyword>
<dbReference type="InterPro" id="IPR027268">
    <property type="entry name" value="Peptidase_M4/M1_CTD_sf"/>
</dbReference>
<proteinExistence type="inferred from homology"/>
<dbReference type="PANTHER" id="PTHR33478">
    <property type="entry name" value="EXTRACELLULAR METALLOPROTEINASE MEP"/>
    <property type="match status" value="1"/>
</dbReference>
<dbReference type="InterPro" id="IPR003137">
    <property type="entry name" value="PA_domain"/>
</dbReference>
<sequence length="874" mass="92241">MTGYRALALAALLAIPALGSAQNAPLARTLTQLSAQRSQLGLSEADLNNPAVTSQYTDAHNGLTHIYLRQRHNGIEVLGAVADGHVTKAGEIAALHSSFLPNVAASARATTPSLTPEQAVQAAARALQVAAPGSLRAEKAATPAEGLTFNDGGISQDKIKAKLMYLPVASGELQLVYDVLLWPTTGDDAWSVRIDARTGAYVNKVSYTTHEPVTFAQLTQRAMQTPNWPVVAPTTAGKVNVPNSYNVWPITVESPIHGARQLTVNPSNVRSSPFGWHDEDGVAGAEFTITRGNNVHAYDDRQNRNVYIPGQSVSPDGGANLEFDFAYDPANRPAGNLNAAVVNLFYWNNIMHDMMALKGFNEVSGNFQQMNYTGLGLGFDHVKAEAQDGGGTNNANFSTPPDGTRGKMQMYTWSAAPGTLIVTAPASVAGTYPAGLADFGRTVNSLGSAYRGNLVLVNDGSAKPSRGCNGPLRNPASLNGNIAVIDRGKCTFASKVKLAQDAGARMVVVVDSVAGAPLGGMTGAAPDTIGLRIPSVFIPKALGDQLKAVLLSGGTVTVGATGGPGPDGDFDNGIVAHEYGHGISNRLTGGPANASCLGNAEQMGEGWSDFFALWMTTKPGDVGTTPRGIGNYATNLPVNGAGIRRKQYTTDFTLNNHTYAFIGTTYTQVHDIGEVWATVLWDLNWAFINQYGYNANLTASTGGNNVCMQLVIDGCKLQPCSPGFLDGRDGILLADRNNNGGANQALIWQVFARRGMGFNAVQGSSNSLTDNTAGYSLPPTPTSAQNALNENLLEVYPNPAKDQLTVRTQVNSTTAVEVTLVTILGRTVQTTSVPVATMQQQGVRLNTTELANGLYVVRLKTSEGTITKKVMVQH</sequence>
<keyword evidence="17" id="KW-1185">Reference proteome</keyword>
<name>A0ABP7MAE1_9BACT</name>
<feature type="domain" description="FTP" evidence="14">
    <location>
        <begin position="52"/>
        <end position="99"/>
    </location>
</feature>
<dbReference type="Gene3D" id="3.50.30.30">
    <property type="match status" value="1"/>
</dbReference>
<comment type="cofactor">
    <cofactor evidence="1">
        <name>Zn(2+)</name>
        <dbReference type="ChEBI" id="CHEBI:29105"/>
    </cofactor>
</comment>
<evidence type="ECO:0000313" key="16">
    <source>
        <dbReference type="EMBL" id="GAA3918200.1"/>
    </source>
</evidence>
<dbReference type="InterPro" id="IPR050371">
    <property type="entry name" value="Fungal_virulence_M36"/>
</dbReference>
<comment type="subcellular location">
    <subcellularLocation>
        <location evidence="2">Secreted</location>
    </subcellularLocation>
</comment>
<feature type="signal peptide" evidence="12">
    <location>
        <begin position="1"/>
        <end position="21"/>
    </location>
</feature>
<gene>
    <name evidence="16" type="ORF">GCM10022406_01060</name>
</gene>
<feature type="domain" description="PA" evidence="13">
    <location>
        <begin position="452"/>
        <end position="546"/>
    </location>
</feature>
<evidence type="ECO:0000256" key="7">
    <source>
        <dbReference type="ARBA" id="ARBA00022729"/>
    </source>
</evidence>
<keyword evidence="10" id="KW-0482">Metalloprotease</keyword>
<evidence type="ECO:0000259" key="14">
    <source>
        <dbReference type="Pfam" id="PF07504"/>
    </source>
</evidence>
<dbReference type="RefSeq" id="WP_345108526.1">
    <property type="nucleotide sequence ID" value="NZ_BAABDH010000003.1"/>
</dbReference>
<dbReference type="Pfam" id="PF18962">
    <property type="entry name" value="Por_Secre_tail"/>
    <property type="match status" value="1"/>
</dbReference>
<evidence type="ECO:0000256" key="3">
    <source>
        <dbReference type="ARBA" id="ARBA00006006"/>
    </source>
</evidence>
<evidence type="ECO:0000256" key="8">
    <source>
        <dbReference type="ARBA" id="ARBA00022801"/>
    </source>
</evidence>
<dbReference type="CDD" id="cd09596">
    <property type="entry name" value="M36"/>
    <property type="match status" value="1"/>
</dbReference>
<evidence type="ECO:0000259" key="13">
    <source>
        <dbReference type="Pfam" id="PF02225"/>
    </source>
</evidence>
<dbReference type="PANTHER" id="PTHR33478:SF1">
    <property type="entry name" value="EXTRACELLULAR METALLOPROTEINASE MEP"/>
    <property type="match status" value="1"/>
</dbReference>
<evidence type="ECO:0000259" key="15">
    <source>
        <dbReference type="Pfam" id="PF18962"/>
    </source>
</evidence>
<dbReference type="NCBIfam" id="NF038113">
    <property type="entry name" value="T9SSA_dep_M36"/>
    <property type="match status" value="1"/>
</dbReference>
<dbReference type="NCBIfam" id="TIGR04183">
    <property type="entry name" value="Por_Secre_tail"/>
    <property type="match status" value="1"/>
</dbReference>
<evidence type="ECO:0000256" key="4">
    <source>
        <dbReference type="ARBA" id="ARBA00022525"/>
    </source>
</evidence>
<dbReference type="Pfam" id="PF02128">
    <property type="entry name" value="Peptidase_M36"/>
    <property type="match status" value="1"/>
</dbReference>
<evidence type="ECO:0000256" key="9">
    <source>
        <dbReference type="ARBA" id="ARBA00022833"/>
    </source>
</evidence>
<dbReference type="Proteomes" id="UP001499909">
    <property type="component" value="Unassembled WGS sequence"/>
</dbReference>
<dbReference type="SUPFAM" id="SSF52025">
    <property type="entry name" value="PA domain"/>
    <property type="match status" value="1"/>
</dbReference>
<dbReference type="InterPro" id="IPR011096">
    <property type="entry name" value="FTP_domain"/>
</dbReference>
<evidence type="ECO:0000256" key="1">
    <source>
        <dbReference type="ARBA" id="ARBA00001947"/>
    </source>
</evidence>
<evidence type="ECO:0000256" key="6">
    <source>
        <dbReference type="ARBA" id="ARBA00022723"/>
    </source>
</evidence>
<dbReference type="Pfam" id="PF02225">
    <property type="entry name" value="PA"/>
    <property type="match status" value="1"/>
</dbReference>
<dbReference type="InterPro" id="IPR026444">
    <property type="entry name" value="Secre_tail"/>
</dbReference>
<keyword evidence="5" id="KW-0645">Protease</keyword>
<dbReference type="CDD" id="cd04818">
    <property type="entry name" value="PA_subtilisin_1"/>
    <property type="match status" value="1"/>
</dbReference>